<protein>
    <recommendedName>
        <fullName evidence="1">Methyltransferase type 11 domain-containing protein</fullName>
    </recommendedName>
</protein>
<feature type="domain" description="Methyltransferase type 11" evidence="1">
    <location>
        <begin position="55"/>
        <end position="153"/>
    </location>
</feature>
<dbReference type="RefSeq" id="WP_284350655.1">
    <property type="nucleotide sequence ID" value="NZ_BRXS01000004.1"/>
</dbReference>
<name>A0AA37QC71_9BACT</name>
<dbReference type="EMBL" id="BRXS01000004">
    <property type="protein sequence ID" value="GLC26196.1"/>
    <property type="molecule type" value="Genomic_DNA"/>
</dbReference>
<evidence type="ECO:0000313" key="2">
    <source>
        <dbReference type="EMBL" id="GLC26196.1"/>
    </source>
</evidence>
<evidence type="ECO:0000259" key="1">
    <source>
        <dbReference type="Pfam" id="PF08241"/>
    </source>
</evidence>
<sequence>MPIPPAMNALPHVSPAVLRLVQELVFGRWRAAGEELYREVGELLEVRAGQEVLVSGCGDGTSCEWLAERTGAAVTGVDPEAERIEAADERFRELLDAGTPLPLSFQQAPLDDLPHETAVFDAAVGEPVLAAAADPARAVAELARVVKPMGAVVLLQLTWSSDISPAARALLVERLGMRPQMLMEWKQMLRDAGVVDLQVQDWTDEAAEGPNDGEAPQLTWQQKVQIVGRAFRRRGWREALDALGREESLLRELSRERAVGFQVIRGVKWPHARGA</sequence>
<proteinExistence type="predicted"/>
<dbReference type="PANTHER" id="PTHR43591">
    <property type="entry name" value="METHYLTRANSFERASE"/>
    <property type="match status" value="1"/>
</dbReference>
<keyword evidence="3" id="KW-1185">Reference proteome</keyword>
<dbReference type="CDD" id="cd02440">
    <property type="entry name" value="AdoMet_MTases"/>
    <property type="match status" value="1"/>
</dbReference>
<accession>A0AA37QC71</accession>
<dbReference type="InterPro" id="IPR029063">
    <property type="entry name" value="SAM-dependent_MTases_sf"/>
</dbReference>
<dbReference type="Pfam" id="PF08241">
    <property type="entry name" value="Methyltransf_11"/>
    <property type="match status" value="1"/>
</dbReference>
<gene>
    <name evidence="2" type="ORF">rosag_27090</name>
</gene>
<evidence type="ECO:0000313" key="3">
    <source>
        <dbReference type="Proteomes" id="UP001161325"/>
    </source>
</evidence>
<dbReference type="InterPro" id="IPR013216">
    <property type="entry name" value="Methyltransf_11"/>
</dbReference>
<dbReference type="Gene3D" id="3.40.50.150">
    <property type="entry name" value="Vaccinia Virus protein VP39"/>
    <property type="match status" value="1"/>
</dbReference>
<dbReference type="SUPFAM" id="SSF53335">
    <property type="entry name" value="S-adenosyl-L-methionine-dependent methyltransferases"/>
    <property type="match status" value="1"/>
</dbReference>
<reference evidence="2" key="1">
    <citation type="submission" date="2022-08" db="EMBL/GenBank/DDBJ databases">
        <title>Draft genome sequencing of Roseisolibacter agri AW1220.</title>
        <authorList>
            <person name="Tobiishi Y."/>
            <person name="Tonouchi A."/>
        </authorList>
    </citation>
    <scope>NUCLEOTIDE SEQUENCE</scope>
    <source>
        <strain evidence="2">AW1220</strain>
    </source>
</reference>
<dbReference type="AlphaFoldDB" id="A0AA37QC71"/>
<dbReference type="Proteomes" id="UP001161325">
    <property type="component" value="Unassembled WGS sequence"/>
</dbReference>
<dbReference type="GO" id="GO:0008757">
    <property type="term" value="F:S-adenosylmethionine-dependent methyltransferase activity"/>
    <property type="evidence" value="ECO:0007669"/>
    <property type="project" value="InterPro"/>
</dbReference>
<organism evidence="2 3">
    <name type="scientific">Roseisolibacter agri</name>
    <dbReference type="NCBI Taxonomy" id="2014610"/>
    <lineage>
        <taxon>Bacteria</taxon>
        <taxon>Pseudomonadati</taxon>
        <taxon>Gemmatimonadota</taxon>
        <taxon>Gemmatimonadia</taxon>
        <taxon>Gemmatimonadales</taxon>
        <taxon>Gemmatimonadaceae</taxon>
        <taxon>Roseisolibacter</taxon>
    </lineage>
</organism>
<comment type="caution">
    <text evidence="2">The sequence shown here is derived from an EMBL/GenBank/DDBJ whole genome shotgun (WGS) entry which is preliminary data.</text>
</comment>